<dbReference type="Proteomes" id="UP000298030">
    <property type="component" value="Unassembled WGS sequence"/>
</dbReference>
<name>A0A4Y7TPK2_COPMI</name>
<dbReference type="AlphaFoldDB" id="A0A4Y7TPK2"/>
<evidence type="ECO:0000313" key="2">
    <source>
        <dbReference type="Proteomes" id="UP000298030"/>
    </source>
</evidence>
<keyword evidence="2" id="KW-1185">Reference proteome</keyword>
<feature type="non-terminal residue" evidence="1">
    <location>
        <position position="1"/>
    </location>
</feature>
<dbReference type="STRING" id="71717.A0A4Y7TPK2"/>
<evidence type="ECO:0000313" key="1">
    <source>
        <dbReference type="EMBL" id="TEB36086.1"/>
    </source>
</evidence>
<gene>
    <name evidence="1" type="ORF">FA13DRAFT_1623548</name>
</gene>
<dbReference type="EMBL" id="QPFP01000006">
    <property type="protein sequence ID" value="TEB36086.1"/>
    <property type="molecule type" value="Genomic_DNA"/>
</dbReference>
<reference evidence="1 2" key="1">
    <citation type="journal article" date="2019" name="Nat. Ecol. Evol.">
        <title>Megaphylogeny resolves global patterns of mushroom evolution.</title>
        <authorList>
            <person name="Varga T."/>
            <person name="Krizsan K."/>
            <person name="Foldi C."/>
            <person name="Dima B."/>
            <person name="Sanchez-Garcia M."/>
            <person name="Sanchez-Ramirez S."/>
            <person name="Szollosi G.J."/>
            <person name="Szarkandi J.G."/>
            <person name="Papp V."/>
            <person name="Albert L."/>
            <person name="Andreopoulos W."/>
            <person name="Angelini C."/>
            <person name="Antonin V."/>
            <person name="Barry K.W."/>
            <person name="Bougher N.L."/>
            <person name="Buchanan P."/>
            <person name="Buyck B."/>
            <person name="Bense V."/>
            <person name="Catcheside P."/>
            <person name="Chovatia M."/>
            <person name="Cooper J."/>
            <person name="Damon W."/>
            <person name="Desjardin D."/>
            <person name="Finy P."/>
            <person name="Geml J."/>
            <person name="Haridas S."/>
            <person name="Hughes K."/>
            <person name="Justo A."/>
            <person name="Karasinski D."/>
            <person name="Kautmanova I."/>
            <person name="Kiss B."/>
            <person name="Kocsube S."/>
            <person name="Kotiranta H."/>
            <person name="LaButti K.M."/>
            <person name="Lechner B.E."/>
            <person name="Liimatainen K."/>
            <person name="Lipzen A."/>
            <person name="Lukacs Z."/>
            <person name="Mihaltcheva S."/>
            <person name="Morgado L.N."/>
            <person name="Niskanen T."/>
            <person name="Noordeloos M.E."/>
            <person name="Ohm R.A."/>
            <person name="Ortiz-Santana B."/>
            <person name="Ovrebo C."/>
            <person name="Racz N."/>
            <person name="Riley R."/>
            <person name="Savchenko A."/>
            <person name="Shiryaev A."/>
            <person name="Soop K."/>
            <person name="Spirin V."/>
            <person name="Szebenyi C."/>
            <person name="Tomsovsky M."/>
            <person name="Tulloss R.E."/>
            <person name="Uehling J."/>
            <person name="Grigoriev I.V."/>
            <person name="Vagvolgyi C."/>
            <person name="Papp T."/>
            <person name="Martin F.M."/>
            <person name="Miettinen O."/>
            <person name="Hibbett D.S."/>
            <person name="Nagy L.G."/>
        </authorList>
    </citation>
    <scope>NUCLEOTIDE SEQUENCE [LARGE SCALE GENOMIC DNA]</scope>
    <source>
        <strain evidence="1 2">FP101781</strain>
    </source>
</reference>
<protein>
    <submittedName>
        <fullName evidence="1">Uncharacterized protein</fullName>
    </submittedName>
</protein>
<sequence>GRTQYHAMVQGMPKTIENKLATMINKIMWNNKPAGVNHDMARLPFKQGGKKVLDITIRNKAINMTRLTCYLADTPTCPIWAYMANDLIAKDIPKTSGIWDCATIRNIFLQTWRTHKQGARSKLPLSIRNMINTGLEMGVTFCPPIVTKTLRAGQPLWFNEHQDPNNTTKTPDTGARAECLQRIHRVYMMGDLTIFIHNHPYHQHEPKTLAQHQTEGSETCECTLCELYTARGCADPEGCRHRAAKIMNTLLPKWNQPLRDLIPTDCKSN</sequence>
<accession>A0A4Y7TPK2</accession>
<comment type="caution">
    <text evidence="1">The sequence shown here is derived from an EMBL/GenBank/DDBJ whole genome shotgun (WGS) entry which is preliminary data.</text>
</comment>
<dbReference type="OrthoDB" id="2728078at2759"/>
<organism evidence="1 2">
    <name type="scientific">Coprinellus micaceus</name>
    <name type="common">Glistening ink-cap mushroom</name>
    <name type="synonym">Coprinus micaceus</name>
    <dbReference type="NCBI Taxonomy" id="71717"/>
    <lineage>
        <taxon>Eukaryota</taxon>
        <taxon>Fungi</taxon>
        <taxon>Dikarya</taxon>
        <taxon>Basidiomycota</taxon>
        <taxon>Agaricomycotina</taxon>
        <taxon>Agaricomycetes</taxon>
        <taxon>Agaricomycetidae</taxon>
        <taxon>Agaricales</taxon>
        <taxon>Agaricineae</taxon>
        <taxon>Psathyrellaceae</taxon>
        <taxon>Coprinellus</taxon>
    </lineage>
</organism>
<proteinExistence type="predicted"/>